<sequence length="47" mass="5382">MRLGSGFKMRMSILNPATTEQMEYILFSFFVYTKSTKSTKSTVHKSA</sequence>
<dbReference type="Proteomes" id="UP000217549">
    <property type="component" value="Chromosome I"/>
</dbReference>
<proteinExistence type="predicted"/>
<protein>
    <submittedName>
        <fullName evidence="1">Uncharacterized protein</fullName>
    </submittedName>
</protein>
<dbReference type="AlphaFoldDB" id="A0A285PQL0"/>
<keyword evidence="2" id="KW-1185">Reference proteome</keyword>
<evidence type="ECO:0000313" key="1">
    <source>
        <dbReference type="EMBL" id="SOB71903.1"/>
    </source>
</evidence>
<evidence type="ECO:0000313" key="2">
    <source>
        <dbReference type="Proteomes" id="UP000217549"/>
    </source>
</evidence>
<reference evidence="2" key="1">
    <citation type="submission" date="2017-09" db="EMBL/GenBank/DDBJ databases">
        <authorList>
            <person name="Shetty A S."/>
        </authorList>
    </citation>
    <scope>NUCLEOTIDE SEQUENCE [LARGE SCALE GENOMIC DNA]</scope>
</reference>
<dbReference type="EMBL" id="LT907978">
    <property type="protein sequence ID" value="SOB71903.1"/>
    <property type="molecule type" value="Genomic_DNA"/>
</dbReference>
<accession>A0A285PQL0</accession>
<name>A0A285PQL0_9FIRM</name>
<gene>
    <name evidence="1" type="ORF">EHLA_1171</name>
</gene>
<dbReference type="KEGG" id="ehl:EHLA_1171"/>
<organism evidence="1 2">
    <name type="scientific">Anaerobutyricum hallii</name>
    <dbReference type="NCBI Taxonomy" id="39488"/>
    <lineage>
        <taxon>Bacteria</taxon>
        <taxon>Bacillati</taxon>
        <taxon>Bacillota</taxon>
        <taxon>Clostridia</taxon>
        <taxon>Lachnospirales</taxon>
        <taxon>Lachnospiraceae</taxon>
        <taxon>Anaerobutyricum</taxon>
    </lineage>
</organism>